<protein>
    <submittedName>
        <fullName evidence="1">Uncharacterized protein</fullName>
    </submittedName>
</protein>
<keyword evidence="2" id="KW-1185">Reference proteome</keyword>
<organism evidence="1 2">
    <name type="scientific">Characodon lateralis</name>
    <dbReference type="NCBI Taxonomy" id="208331"/>
    <lineage>
        <taxon>Eukaryota</taxon>
        <taxon>Metazoa</taxon>
        <taxon>Chordata</taxon>
        <taxon>Craniata</taxon>
        <taxon>Vertebrata</taxon>
        <taxon>Euteleostomi</taxon>
        <taxon>Actinopterygii</taxon>
        <taxon>Neopterygii</taxon>
        <taxon>Teleostei</taxon>
        <taxon>Neoteleostei</taxon>
        <taxon>Acanthomorphata</taxon>
        <taxon>Ovalentaria</taxon>
        <taxon>Atherinomorphae</taxon>
        <taxon>Cyprinodontiformes</taxon>
        <taxon>Goodeidae</taxon>
        <taxon>Characodon</taxon>
    </lineage>
</organism>
<comment type="caution">
    <text evidence="1">The sequence shown here is derived from an EMBL/GenBank/DDBJ whole genome shotgun (WGS) entry which is preliminary data.</text>
</comment>
<sequence length="130" mass="14211">MSTTGFGDHTADLTATSMGSSIVNRCGEHGPLRLYVSNLPRNLVKALLEVGVEYIPGRELHQTFPADPHYTLGLAKSVQLSPLPANPTHHQVVIIEELSSSLHPSVQNMQSEDTTTKSIINLLPRLSWCQ</sequence>
<dbReference type="Proteomes" id="UP001352852">
    <property type="component" value="Unassembled WGS sequence"/>
</dbReference>
<accession>A0ABU7CSJ0</accession>
<reference evidence="1 2" key="1">
    <citation type="submission" date="2021-06" db="EMBL/GenBank/DDBJ databases">
        <authorList>
            <person name="Palmer J.M."/>
        </authorList>
    </citation>
    <scope>NUCLEOTIDE SEQUENCE [LARGE SCALE GENOMIC DNA]</scope>
    <source>
        <strain evidence="1 2">CL_MEX2019</strain>
        <tissue evidence="1">Muscle</tissue>
    </source>
</reference>
<evidence type="ECO:0000313" key="2">
    <source>
        <dbReference type="Proteomes" id="UP001352852"/>
    </source>
</evidence>
<evidence type="ECO:0000313" key="1">
    <source>
        <dbReference type="EMBL" id="MED6265908.1"/>
    </source>
</evidence>
<proteinExistence type="predicted"/>
<gene>
    <name evidence="1" type="ORF">CHARACLAT_030255</name>
</gene>
<dbReference type="EMBL" id="JAHUTJ010004491">
    <property type="protein sequence ID" value="MED6265908.1"/>
    <property type="molecule type" value="Genomic_DNA"/>
</dbReference>
<feature type="non-terminal residue" evidence="1">
    <location>
        <position position="130"/>
    </location>
</feature>
<name>A0ABU7CSJ0_9TELE</name>